<evidence type="ECO:0000256" key="1">
    <source>
        <dbReference type="ARBA" id="ARBA00004123"/>
    </source>
</evidence>
<sequence length="369" mass="40126">MGRRKIKIERIENSRNCQATYNKRKNGLLKKAYELSILCDCEIGIVIFSRQKKLCVYSSHDMDKTLLKYTEHDEPHEVRTNQDFICEKMSDVEADGDDESTPQESGDCPTMPQGQISQPVYAPRNPSLQVRIPFRPVLKRPLDTGVDGQHDPKAARTDTARGLSASDSGMPAYTAQPDTGATTEPSELEQYNLLETPSTALAVRAMLALAPLRHDQSDPSVPAGSQPAGGTGLGIATADAHAAHALGAVFPSPESILPTDDRLSPSLRSAPVDLADSAFMLASPELGPTSAPADRLHHVFWGAPMLRDPAQMRMGMPMQVPVQIPVRMPLLHKNLPMPVSTTFAMPLTTSPFLPTPDSLVHGMTVRSIH</sequence>
<dbReference type="InterPro" id="IPR033896">
    <property type="entry name" value="MEF2-like_N"/>
</dbReference>
<evidence type="ECO:0000259" key="8">
    <source>
        <dbReference type="PROSITE" id="PS50066"/>
    </source>
</evidence>
<name>A0ABR4NCL6_9FUNG</name>
<keyword evidence="5" id="KW-0539">Nucleus</keyword>
<evidence type="ECO:0000256" key="3">
    <source>
        <dbReference type="ARBA" id="ARBA00023125"/>
    </source>
</evidence>
<dbReference type="Pfam" id="PF00319">
    <property type="entry name" value="SRF-TF"/>
    <property type="match status" value="1"/>
</dbReference>
<evidence type="ECO:0000256" key="2">
    <source>
        <dbReference type="ARBA" id="ARBA00023015"/>
    </source>
</evidence>
<dbReference type="Proteomes" id="UP001527925">
    <property type="component" value="Unassembled WGS sequence"/>
</dbReference>
<proteinExistence type="inferred from homology"/>
<dbReference type="CDD" id="cd00265">
    <property type="entry name" value="MADS_MEF2_like"/>
    <property type="match status" value="1"/>
</dbReference>
<evidence type="ECO:0000256" key="6">
    <source>
        <dbReference type="ARBA" id="ARBA00025805"/>
    </source>
</evidence>
<protein>
    <submittedName>
        <fullName evidence="9">Myocyte-specific enhancer factor 2D</fullName>
    </submittedName>
</protein>
<evidence type="ECO:0000313" key="10">
    <source>
        <dbReference type="Proteomes" id="UP001527925"/>
    </source>
</evidence>
<dbReference type="InterPro" id="IPR036879">
    <property type="entry name" value="TF_MADSbox_sf"/>
</dbReference>
<evidence type="ECO:0000256" key="4">
    <source>
        <dbReference type="ARBA" id="ARBA00023163"/>
    </source>
</evidence>
<feature type="region of interest" description="Disordered" evidence="7">
    <location>
        <begin position="140"/>
        <end position="184"/>
    </location>
</feature>
<dbReference type="InterPro" id="IPR002100">
    <property type="entry name" value="TF_MADSbox"/>
</dbReference>
<organism evidence="9 10">
    <name type="scientific">Polyrhizophydium stewartii</name>
    <dbReference type="NCBI Taxonomy" id="2732419"/>
    <lineage>
        <taxon>Eukaryota</taxon>
        <taxon>Fungi</taxon>
        <taxon>Fungi incertae sedis</taxon>
        <taxon>Chytridiomycota</taxon>
        <taxon>Chytridiomycota incertae sedis</taxon>
        <taxon>Chytridiomycetes</taxon>
        <taxon>Rhizophydiales</taxon>
        <taxon>Rhizophydiales incertae sedis</taxon>
        <taxon>Polyrhizophydium</taxon>
    </lineage>
</organism>
<dbReference type="PROSITE" id="PS50066">
    <property type="entry name" value="MADS_BOX_2"/>
    <property type="match status" value="1"/>
</dbReference>
<gene>
    <name evidence="9" type="primary">MEF2D</name>
    <name evidence="9" type="ORF">HK105_203318</name>
</gene>
<keyword evidence="3" id="KW-0238">DNA-binding</keyword>
<dbReference type="PRINTS" id="PR00404">
    <property type="entry name" value="MADSDOMAIN"/>
</dbReference>
<dbReference type="SMART" id="SM00432">
    <property type="entry name" value="MADS"/>
    <property type="match status" value="1"/>
</dbReference>
<keyword evidence="2" id="KW-0805">Transcription regulation</keyword>
<evidence type="ECO:0000256" key="5">
    <source>
        <dbReference type="ARBA" id="ARBA00023242"/>
    </source>
</evidence>
<keyword evidence="4" id="KW-0804">Transcription</keyword>
<dbReference type="InterPro" id="IPR050142">
    <property type="entry name" value="MADS-box/MEF2_TF"/>
</dbReference>
<keyword evidence="10" id="KW-1185">Reference proteome</keyword>
<feature type="compositionally biased region" description="Basic and acidic residues" evidence="7">
    <location>
        <begin position="148"/>
        <end position="159"/>
    </location>
</feature>
<reference evidence="9 10" key="1">
    <citation type="submission" date="2023-09" db="EMBL/GenBank/DDBJ databases">
        <title>Pangenome analysis of Batrachochytrium dendrobatidis and related Chytrids.</title>
        <authorList>
            <person name="Yacoub M.N."/>
            <person name="Stajich J.E."/>
            <person name="James T.Y."/>
        </authorList>
    </citation>
    <scope>NUCLEOTIDE SEQUENCE [LARGE SCALE GENOMIC DNA]</scope>
    <source>
        <strain evidence="9 10">JEL0888</strain>
    </source>
</reference>
<dbReference type="EMBL" id="JADGIZ020000012">
    <property type="protein sequence ID" value="KAL2917253.1"/>
    <property type="molecule type" value="Genomic_DNA"/>
</dbReference>
<accession>A0ABR4NCL6</accession>
<evidence type="ECO:0000256" key="7">
    <source>
        <dbReference type="SAM" id="MobiDB-lite"/>
    </source>
</evidence>
<feature type="domain" description="MADS-box" evidence="8">
    <location>
        <begin position="1"/>
        <end position="61"/>
    </location>
</feature>
<feature type="region of interest" description="Disordered" evidence="7">
    <location>
        <begin position="93"/>
        <end position="118"/>
    </location>
</feature>
<comment type="subcellular location">
    <subcellularLocation>
        <location evidence="1">Nucleus</location>
    </subcellularLocation>
</comment>
<dbReference type="SUPFAM" id="SSF55455">
    <property type="entry name" value="SRF-like"/>
    <property type="match status" value="1"/>
</dbReference>
<comment type="similarity">
    <text evidence="6">Belongs to the MEF2 family.</text>
</comment>
<dbReference type="PANTHER" id="PTHR48019">
    <property type="entry name" value="SERUM RESPONSE FACTOR HOMOLOG"/>
    <property type="match status" value="1"/>
</dbReference>
<dbReference type="Gene3D" id="3.40.1810.10">
    <property type="entry name" value="Transcription factor, MADS-box"/>
    <property type="match status" value="1"/>
</dbReference>
<comment type="caution">
    <text evidence="9">The sequence shown here is derived from an EMBL/GenBank/DDBJ whole genome shotgun (WGS) entry which is preliminary data.</text>
</comment>
<evidence type="ECO:0000313" key="9">
    <source>
        <dbReference type="EMBL" id="KAL2917253.1"/>
    </source>
</evidence>